<proteinExistence type="predicted"/>
<dbReference type="RefSeq" id="WP_012593470.1">
    <property type="nucleotide sequence ID" value="NC_011726.1"/>
</dbReference>
<organism evidence="2 3">
    <name type="scientific">Rippkaea orientalis (strain PCC 8801 / RF-1)</name>
    <name type="common">Cyanothece sp. (strain PCC 8801)</name>
    <dbReference type="NCBI Taxonomy" id="41431"/>
    <lineage>
        <taxon>Bacteria</taxon>
        <taxon>Bacillati</taxon>
        <taxon>Cyanobacteriota</taxon>
        <taxon>Cyanophyceae</taxon>
        <taxon>Oscillatoriophycideae</taxon>
        <taxon>Chroococcales</taxon>
        <taxon>Aphanothecaceae</taxon>
        <taxon>Rippkaea</taxon>
        <taxon>Rippkaea orientalis</taxon>
    </lineage>
</organism>
<sequence length="141" mass="16288">MAYWLFQGNPKYYRITDAIRELEKMPWLVTRYGKDMGVGDGVLVWIAGSEAGIYAIAQIIETPQIFAELPDANYWINPKNAKLEKPRATISFVRKLLGQPLRKHELKHDAILKQLLVIRAPNSTNFKVTSEQWDRIYQLKG</sequence>
<dbReference type="eggNOG" id="COG2947">
    <property type="taxonomic scope" value="Bacteria"/>
</dbReference>
<protein>
    <recommendedName>
        <fullName evidence="1">EVE domain-containing protein</fullName>
    </recommendedName>
</protein>
<dbReference type="InterPro" id="IPR002740">
    <property type="entry name" value="EVE_domain"/>
</dbReference>
<keyword evidence="3" id="KW-1185">Reference proteome</keyword>
<dbReference type="CDD" id="cd21132">
    <property type="entry name" value="EVE-like"/>
    <property type="match status" value="1"/>
</dbReference>
<evidence type="ECO:0000313" key="2">
    <source>
        <dbReference type="EMBL" id="ACK64193.1"/>
    </source>
</evidence>
<dbReference type="Pfam" id="PF01878">
    <property type="entry name" value="EVE"/>
    <property type="match status" value="1"/>
</dbReference>
<dbReference type="SUPFAM" id="SSF88697">
    <property type="entry name" value="PUA domain-like"/>
    <property type="match status" value="1"/>
</dbReference>
<dbReference type="InterPro" id="IPR015947">
    <property type="entry name" value="PUA-like_sf"/>
</dbReference>
<accession>B7K0N9</accession>
<dbReference type="HOGENOM" id="CLU_134962_0_0_3"/>
<dbReference type="STRING" id="41431.PCC8801_0087"/>
<name>B7K0N9_RIPO1</name>
<dbReference type="EMBL" id="CP001287">
    <property type="protein sequence ID" value="ACK64193.1"/>
    <property type="molecule type" value="Genomic_DNA"/>
</dbReference>
<gene>
    <name evidence="2" type="ordered locus">PCC8801_0087</name>
</gene>
<feature type="domain" description="EVE" evidence="1">
    <location>
        <begin position="2"/>
        <end position="138"/>
    </location>
</feature>
<reference evidence="3" key="1">
    <citation type="journal article" date="2011" name="MBio">
        <title>Novel metabolic attributes of the genus Cyanothece, comprising a group of unicellular nitrogen-fixing Cyanobacteria.</title>
        <authorList>
            <person name="Bandyopadhyay A."/>
            <person name="Elvitigala T."/>
            <person name="Welsh E."/>
            <person name="Stockel J."/>
            <person name="Liberton M."/>
            <person name="Min H."/>
            <person name="Sherman L.A."/>
            <person name="Pakrasi H.B."/>
        </authorList>
    </citation>
    <scope>NUCLEOTIDE SEQUENCE [LARGE SCALE GENOMIC DNA]</scope>
    <source>
        <strain evidence="3">PCC 8801</strain>
    </source>
</reference>
<dbReference type="KEGG" id="cyp:PCC8801_0087"/>
<evidence type="ECO:0000259" key="1">
    <source>
        <dbReference type="Pfam" id="PF01878"/>
    </source>
</evidence>
<dbReference type="OrthoDB" id="460469at2"/>
<evidence type="ECO:0000313" key="3">
    <source>
        <dbReference type="Proteomes" id="UP000008204"/>
    </source>
</evidence>
<dbReference type="AlphaFoldDB" id="B7K0N9"/>
<dbReference type="Gene3D" id="3.10.590.10">
    <property type="entry name" value="ph1033 like domains"/>
    <property type="match status" value="1"/>
</dbReference>
<dbReference type="Proteomes" id="UP000008204">
    <property type="component" value="Chromosome"/>
</dbReference>